<dbReference type="EMBL" id="BRYA01000169">
    <property type="protein sequence ID" value="GMI42285.1"/>
    <property type="molecule type" value="Genomic_DNA"/>
</dbReference>
<name>A0A9W7L9H3_9STRA</name>
<dbReference type="Proteomes" id="UP001165065">
    <property type="component" value="Unassembled WGS sequence"/>
</dbReference>
<evidence type="ECO:0000313" key="3">
    <source>
        <dbReference type="Proteomes" id="UP001165065"/>
    </source>
</evidence>
<keyword evidence="3" id="KW-1185">Reference proteome</keyword>
<gene>
    <name evidence="2" type="ORF">TrCOL_g8588</name>
</gene>
<accession>A0A9W7L9H3</accession>
<dbReference type="OrthoDB" id="166018at2759"/>
<dbReference type="AlphaFoldDB" id="A0A9W7L9H3"/>
<organism evidence="2 3">
    <name type="scientific">Triparma columacea</name>
    <dbReference type="NCBI Taxonomy" id="722753"/>
    <lineage>
        <taxon>Eukaryota</taxon>
        <taxon>Sar</taxon>
        <taxon>Stramenopiles</taxon>
        <taxon>Ochrophyta</taxon>
        <taxon>Bolidophyceae</taxon>
        <taxon>Parmales</taxon>
        <taxon>Triparmaceae</taxon>
        <taxon>Triparma</taxon>
    </lineage>
</organism>
<feature type="compositionally biased region" description="Low complexity" evidence="1">
    <location>
        <begin position="156"/>
        <end position="173"/>
    </location>
</feature>
<evidence type="ECO:0000313" key="2">
    <source>
        <dbReference type="EMBL" id="GMI42285.1"/>
    </source>
</evidence>
<reference evidence="3" key="1">
    <citation type="journal article" date="2023" name="Commun. Biol.">
        <title>Genome analysis of Parmales, the sister group of diatoms, reveals the evolutionary specialization of diatoms from phago-mixotrophs to photoautotrophs.</title>
        <authorList>
            <person name="Ban H."/>
            <person name="Sato S."/>
            <person name="Yoshikawa S."/>
            <person name="Yamada K."/>
            <person name="Nakamura Y."/>
            <person name="Ichinomiya M."/>
            <person name="Sato N."/>
            <person name="Blanc-Mathieu R."/>
            <person name="Endo H."/>
            <person name="Kuwata A."/>
            <person name="Ogata H."/>
        </authorList>
    </citation>
    <scope>NUCLEOTIDE SEQUENCE [LARGE SCALE GENOMIC DNA]</scope>
</reference>
<comment type="caution">
    <text evidence="2">The sequence shown here is derived from an EMBL/GenBank/DDBJ whole genome shotgun (WGS) entry which is preliminary data.</text>
</comment>
<evidence type="ECO:0008006" key="4">
    <source>
        <dbReference type="Google" id="ProtNLM"/>
    </source>
</evidence>
<sequence>MLVGSVLIFDWDDTICPSSTIDALGKDTIADFPPQLQATFLNICHKTKEMIALAKSCGDVVIITNSDEGWVKFSAGKFMPSLLPLLDEVEIVSARTRYERLYPRQPLCWKAAAFAHEVNERFHQMDEQDDIFGFGEEDSRETAAAMLQQHIEAKNAATASHVPSTTSPSASSLPPSPPSAQPMDIPTTSPDKSKSFSNDEDLPHQVTPPSSSQPSPVGTMKVKERRQIISFGDSLEERTAVKIVSSQLGALCKSVKFLSQPSPLMILGQLELLSDYMRHICQQPEELDLEISQEQAMNAAERFLNKAAVSSVGVTKISSPPITNRKAVRGVTNNNSVVSIERA</sequence>
<proteinExistence type="predicted"/>
<protein>
    <recommendedName>
        <fullName evidence="4">Apicomplexan-conserved protein</fullName>
    </recommendedName>
</protein>
<dbReference type="PANTHER" id="PTHR38899:SF2">
    <property type="entry name" value="FCP1 HOMOLOGY DOMAIN-CONTAINING PROTEIN"/>
    <property type="match status" value="1"/>
</dbReference>
<dbReference type="PANTHER" id="PTHR38899">
    <property type="entry name" value="DOMAIN OOKINETE PROTEIN, PUTATIVE-RELATED"/>
    <property type="match status" value="1"/>
</dbReference>
<feature type="region of interest" description="Disordered" evidence="1">
    <location>
        <begin position="156"/>
        <end position="222"/>
    </location>
</feature>
<evidence type="ECO:0000256" key="1">
    <source>
        <dbReference type="SAM" id="MobiDB-lite"/>
    </source>
</evidence>